<keyword evidence="1" id="KW-0812">Transmembrane</keyword>
<feature type="transmembrane region" description="Helical" evidence="1">
    <location>
        <begin position="632"/>
        <end position="650"/>
    </location>
</feature>
<feature type="transmembrane region" description="Helical" evidence="1">
    <location>
        <begin position="604"/>
        <end position="626"/>
    </location>
</feature>
<reference evidence="5" key="1">
    <citation type="journal article" date="2019" name="Int. J. Syst. Evol. Microbiol.">
        <title>The Global Catalogue of Microorganisms (GCM) 10K type strain sequencing project: providing services to taxonomists for standard genome sequencing and annotation.</title>
        <authorList>
            <consortium name="The Broad Institute Genomics Platform"/>
            <consortium name="The Broad Institute Genome Sequencing Center for Infectious Disease"/>
            <person name="Wu L."/>
            <person name="Ma J."/>
        </authorList>
    </citation>
    <scope>NUCLEOTIDE SEQUENCE [LARGE SCALE GENOMIC DNA]</scope>
    <source>
        <strain evidence="5">JCM 15089</strain>
    </source>
</reference>
<sequence>MDFLPHISFGAPWILLGLVVLPVIWFLLRVTPPLPKRVVFPPLRLLLGLKDEEETPSGTPWWLMLLRLIAAAAVIIALSEPQIGRTLTLTGSGPLVLLVDNGWTAAPNWDARAGLVREAVDSATRANRPVAIIATADRSEGEYLDSGRAAKAAAALEPRPWLASRKNAIAALAKLQPGAEVLWLSDGVDDGLAAKAADGLKRLGSVRLFASENGPLAIANATNTSAGFELTVIRTGDDGTAQGVIAALGEQGQTLGTAPFRIENGRNKTVAKLAIPLEMRNQTARLEILGEKSAGAVHLLDRGAPRRAVGLVSGAQGEEPLLSGTFYLERALSPYADLHKGAIADLIARKVSVLILSDVGKIAGANYDQVKKFVEDGGLLIRFAGDHTASGTDDLVPVALRAGGRTLGSALSWGSPQHLATFPETSPFSGLAIPEDVTVSRQILAEPSVALASHTWARLADGTPMVTAAARGKGWIVQFHVAAAPSWSTLPMSGLYVDMLRRLMTLSTGVEPAELSAGAMLPAASVLDGFGKLGADGDAQPIKSRDIATTEASRAHPPGLYGAPGAERALNAANNSTLLMPMHSLDLSTAHYAARAALPLKTPFLIAAAFLLLIDFLISLVLRGYVPNVKRWLGTAAALLLLVHTGVARADDAFAMKAALDTRLAYVVTGVADVDAMSKAGLTGLGTVLAQRTTYAPQEPMGVNLEKDDLSFFPLIYWPMDPRQKDLSAAAVSKVAEYMRNGGTILIDTRDLTLGPVRGPNNPGELTLRRLLGKLDMPPLAPVPPAHVLTKSYYLISTFPGRWDGGTVWAQVLPPGNAPIRGGDGVSPIIIGGNDWAAAWATDGHGHPLADVTPGGSTQRELAIRFGVNLVMYALTGNYKTDQVHVKAILQRLGK</sequence>
<evidence type="ECO:0000256" key="1">
    <source>
        <dbReference type="SAM" id="Phobius"/>
    </source>
</evidence>
<comment type="caution">
    <text evidence="4">The sequence shown here is derived from an EMBL/GenBank/DDBJ whole genome shotgun (WGS) entry which is preliminary data.</text>
</comment>
<dbReference type="RefSeq" id="WP_166935638.1">
    <property type="nucleotide sequence ID" value="NZ_BAAADD010000006.1"/>
</dbReference>
<keyword evidence="1" id="KW-0472">Membrane</keyword>
<keyword evidence="5" id="KW-1185">Reference proteome</keyword>
<evidence type="ECO:0000313" key="4">
    <source>
        <dbReference type="EMBL" id="GAA0575102.1"/>
    </source>
</evidence>
<evidence type="ECO:0000259" key="2">
    <source>
        <dbReference type="Pfam" id="PF07584"/>
    </source>
</evidence>
<dbReference type="CDD" id="cd03143">
    <property type="entry name" value="A4_beta-galactosidase_middle_domain"/>
    <property type="match status" value="1"/>
</dbReference>
<dbReference type="Gene3D" id="3.40.50.12140">
    <property type="entry name" value="Domain of unknown function DUF4159"/>
    <property type="match status" value="1"/>
</dbReference>
<dbReference type="InterPro" id="IPR011933">
    <property type="entry name" value="Double_TM_dom"/>
</dbReference>
<feature type="domain" description="Aerotolerance regulator N-terminal" evidence="2">
    <location>
        <begin position="7"/>
        <end position="81"/>
    </location>
</feature>
<dbReference type="PANTHER" id="PTHR37464:SF1">
    <property type="entry name" value="BLL2463 PROTEIN"/>
    <property type="match status" value="1"/>
</dbReference>
<proteinExistence type="predicted"/>
<evidence type="ECO:0000313" key="5">
    <source>
        <dbReference type="Proteomes" id="UP001499951"/>
    </source>
</evidence>
<dbReference type="SUPFAM" id="SSF52317">
    <property type="entry name" value="Class I glutamine amidotransferase-like"/>
    <property type="match status" value="1"/>
</dbReference>
<name>A0ABP3PZ53_9PROT</name>
<dbReference type="Proteomes" id="UP001499951">
    <property type="component" value="Unassembled WGS sequence"/>
</dbReference>
<dbReference type="Gene3D" id="3.40.50.880">
    <property type="match status" value="1"/>
</dbReference>
<protein>
    <submittedName>
        <fullName evidence="4">DUF4159 domain-containing protein</fullName>
    </submittedName>
</protein>
<dbReference type="InterPro" id="IPR025297">
    <property type="entry name" value="DUF4159"/>
</dbReference>
<dbReference type="EMBL" id="BAAADD010000006">
    <property type="protein sequence ID" value="GAA0575102.1"/>
    <property type="molecule type" value="Genomic_DNA"/>
</dbReference>
<dbReference type="InterPro" id="IPR024163">
    <property type="entry name" value="Aerotolerance_reg_N"/>
</dbReference>
<dbReference type="NCBIfam" id="TIGR02226">
    <property type="entry name" value="two_anch"/>
    <property type="match status" value="1"/>
</dbReference>
<feature type="transmembrane region" description="Helical" evidence="1">
    <location>
        <begin position="7"/>
        <end position="28"/>
    </location>
</feature>
<gene>
    <name evidence="4" type="ORF">GCM10008942_24840</name>
</gene>
<organism evidence="4 5">
    <name type="scientific">Rhizomicrobium electricum</name>
    <dbReference type="NCBI Taxonomy" id="480070"/>
    <lineage>
        <taxon>Bacteria</taxon>
        <taxon>Pseudomonadati</taxon>
        <taxon>Pseudomonadota</taxon>
        <taxon>Alphaproteobacteria</taxon>
        <taxon>Micropepsales</taxon>
        <taxon>Micropepsaceae</taxon>
        <taxon>Rhizomicrobium</taxon>
    </lineage>
</organism>
<dbReference type="PANTHER" id="PTHR37464">
    <property type="entry name" value="BLL2463 PROTEIN"/>
    <property type="match status" value="1"/>
</dbReference>
<feature type="domain" description="DUF4159" evidence="3">
    <location>
        <begin position="663"/>
        <end position="875"/>
    </location>
</feature>
<dbReference type="Pfam" id="PF13709">
    <property type="entry name" value="DUF4159"/>
    <property type="match status" value="1"/>
</dbReference>
<dbReference type="Pfam" id="PF07584">
    <property type="entry name" value="BatA"/>
    <property type="match status" value="1"/>
</dbReference>
<dbReference type="InterPro" id="IPR029062">
    <property type="entry name" value="Class_I_gatase-like"/>
</dbReference>
<keyword evidence="1" id="KW-1133">Transmembrane helix</keyword>
<accession>A0ABP3PZ53</accession>
<evidence type="ECO:0000259" key="3">
    <source>
        <dbReference type="Pfam" id="PF13709"/>
    </source>
</evidence>